<accession>A0ABU4X2D8</accession>
<organism evidence="2 3">
    <name type="scientific">Mesorhizobium australafricanum</name>
    <dbReference type="NCBI Taxonomy" id="3072311"/>
    <lineage>
        <taxon>Bacteria</taxon>
        <taxon>Pseudomonadati</taxon>
        <taxon>Pseudomonadota</taxon>
        <taxon>Alphaproteobacteria</taxon>
        <taxon>Hyphomicrobiales</taxon>
        <taxon>Phyllobacteriaceae</taxon>
        <taxon>Mesorhizobium</taxon>
    </lineage>
</organism>
<feature type="transmembrane region" description="Helical" evidence="1">
    <location>
        <begin position="30"/>
        <end position="49"/>
    </location>
</feature>
<proteinExistence type="predicted"/>
<dbReference type="RefSeq" id="WP_320216480.1">
    <property type="nucleotide sequence ID" value="NZ_JAVIIS010000039.1"/>
</dbReference>
<evidence type="ECO:0000313" key="2">
    <source>
        <dbReference type="EMBL" id="MDX8442481.1"/>
    </source>
</evidence>
<name>A0ABU4X2D8_9HYPH</name>
<protein>
    <submittedName>
        <fullName evidence="2">Uncharacterized protein</fullName>
    </submittedName>
</protein>
<reference evidence="2 3" key="1">
    <citation type="submission" date="2023-08" db="EMBL/GenBank/DDBJ databases">
        <title>Implementing the SeqCode for naming new Mesorhizobium species isolated from Vachellia karroo root nodules.</title>
        <authorList>
            <person name="Van Lill M."/>
        </authorList>
    </citation>
    <scope>NUCLEOTIDE SEQUENCE [LARGE SCALE GENOMIC DNA]</scope>
    <source>
        <strain evidence="2 3">VK3E</strain>
    </source>
</reference>
<dbReference type="Proteomes" id="UP001272097">
    <property type="component" value="Unassembled WGS sequence"/>
</dbReference>
<evidence type="ECO:0000256" key="1">
    <source>
        <dbReference type="SAM" id="Phobius"/>
    </source>
</evidence>
<gene>
    <name evidence="2" type="ORF">RFM51_23135</name>
</gene>
<comment type="caution">
    <text evidence="2">The sequence shown here is derived from an EMBL/GenBank/DDBJ whole genome shotgun (WGS) entry which is preliminary data.</text>
</comment>
<keyword evidence="3" id="KW-1185">Reference proteome</keyword>
<keyword evidence="1" id="KW-0472">Membrane</keyword>
<sequence length="70" mass="7844">MARTIRFAIFVLSACCAGIAFFTLHSFWAWAAPIALFIAGSMLAEFAFGRLAPPEEKRRDLEDRVRNPPT</sequence>
<feature type="transmembrane region" description="Helical" evidence="1">
    <location>
        <begin position="7"/>
        <end position="24"/>
    </location>
</feature>
<evidence type="ECO:0000313" key="3">
    <source>
        <dbReference type="Proteomes" id="UP001272097"/>
    </source>
</evidence>
<keyword evidence="1" id="KW-0812">Transmembrane</keyword>
<keyword evidence="1" id="KW-1133">Transmembrane helix</keyword>
<dbReference type="EMBL" id="JAVIIS010000039">
    <property type="protein sequence ID" value="MDX8442481.1"/>
    <property type="molecule type" value="Genomic_DNA"/>
</dbReference>